<evidence type="ECO:0000313" key="1">
    <source>
        <dbReference type="EMBL" id="KAK8094811.1"/>
    </source>
</evidence>
<sequence>MNFALLKVLSQARASETFATAELLENILVHLDPKTFLTSAQLVQRRWRQQIHNSTPLQQQLFLRSIPAQYSSPREVNPLLKEHFPIFFYERPAELDTVRPPRISPEDSDNDPEASHSWYNAMRRWRIMRTEAACSACAIFRNDVRDDFETRLPWAASGERRRSEAFMRPGASWRAMLVAQPPIRLVGFVQTISGRDDTGMPYRLGELDMMAARGGGGLRMGGLYDAVAGCLAVTVAQQPDRAAACSIVWAPSAAMPVTFVSFGIGLQSLGERADLILELLEPSSRGGGDVNDDGPHPWPRVARRSGAALRSLGPGLCILTPLASGRLRKRLFRWACWSIHWIKYIYDGD</sequence>
<dbReference type="RefSeq" id="XP_066675584.1">
    <property type="nucleotide sequence ID" value="XM_066805811.1"/>
</dbReference>
<protein>
    <recommendedName>
        <fullName evidence="3">F-box domain-containing protein</fullName>
    </recommendedName>
</protein>
<accession>A0ABR1XDR0</accession>
<reference evidence="1 2" key="1">
    <citation type="submission" date="2023-01" db="EMBL/GenBank/DDBJ databases">
        <title>Analysis of 21 Apiospora genomes using comparative genomics revels a genus with tremendous synthesis potential of carbohydrate active enzymes and secondary metabolites.</title>
        <authorList>
            <person name="Sorensen T."/>
        </authorList>
    </citation>
    <scope>NUCLEOTIDE SEQUENCE [LARGE SCALE GENOMIC DNA]</scope>
    <source>
        <strain evidence="1 2">CBS 114990</strain>
    </source>
</reference>
<dbReference type="GeneID" id="92038871"/>
<proteinExistence type="predicted"/>
<gene>
    <name evidence="1" type="ORF">PG997_001496</name>
</gene>
<organism evidence="1 2">
    <name type="scientific">Apiospora hydei</name>
    <dbReference type="NCBI Taxonomy" id="1337664"/>
    <lineage>
        <taxon>Eukaryota</taxon>
        <taxon>Fungi</taxon>
        <taxon>Dikarya</taxon>
        <taxon>Ascomycota</taxon>
        <taxon>Pezizomycotina</taxon>
        <taxon>Sordariomycetes</taxon>
        <taxon>Xylariomycetidae</taxon>
        <taxon>Amphisphaeriales</taxon>
        <taxon>Apiosporaceae</taxon>
        <taxon>Apiospora</taxon>
    </lineage>
</organism>
<evidence type="ECO:0008006" key="3">
    <source>
        <dbReference type="Google" id="ProtNLM"/>
    </source>
</evidence>
<dbReference type="InterPro" id="IPR036047">
    <property type="entry name" value="F-box-like_dom_sf"/>
</dbReference>
<dbReference type="SUPFAM" id="SSF81383">
    <property type="entry name" value="F-box domain"/>
    <property type="match status" value="1"/>
</dbReference>
<dbReference type="Proteomes" id="UP001433268">
    <property type="component" value="Unassembled WGS sequence"/>
</dbReference>
<comment type="caution">
    <text evidence="1">The sequence shown here is derived from an EMBL/GenBank/DDBJ whole genome shotgun (WGS) entry which is preliminary data.</text>
</comment>
<name>A0ABR1XDR0_9PEZI</name>
<evidence type="ECO:0000313" key="2">
    <source>
        <dbReference type="Proteomes" id="UP001433268"/>
    </source>
</evidence>
<dbReference type="EMBL" id="JAQQWN010000002">
    <property type="protein sequence ID" value="KAK8094811.1"/>
    <property type="molecule type" value="Genomic_DNA"/>
</dbReference>
<keyword evidence="2" id="KW-1185">Reference proteome</keyword>